<dbReference type="InterPro" id="IPR040591">
    <property type="entry name" value="RqcP2_RBD"/>
</dbReference>
<evidence type="ECO:0000313" key="3">
    <source>
        <dbReference type="EMBL" id="ADL12413.1"/>
    </source>
</evidence>
<proteinExistence type="predicted"/>
<dbReference type="Gene3D" id="3.10.290.10">
    <property type="entry name" value="RNA-binding S4 domain"/>
    <property type="match status" value="1"/>
</dbReference>
<gene>
    <name evidence="3" type="ordered locus">Acear_0879</name>
</gene>
<feature type="domain" description="RNA-binding S4" evidence="2">
    <location>
        <begin position="188"/>
        <end position="245"/>
    </location>
</feature>
<dbReference type="Gene3D" id="3.30.70.330">
    <property type="match status" value="1"/>
</dbReference>
<sequence>MFNREKFLRYIKAKDEEEELTAAKVLDKAREALQKHEPTFTNFLNPYQRELLTSILDQIYDLKYLLYGGFERAERKRIGLMPDYYMREIVDNPLTIFEISGNFNFASVSHRDFLGAILGTGIKREVVGDLIVSSDKCQVIVAEEIKDYLLFNLKRVHNVPVEVEEIDAEKLEVEPEHVKEIKSTVASLRLDSVASSGFSTSRTKMAREIEAGNVKLNWKIEDDPAQTVELDDIISIRGRGRVEIDQHLGRSRKDRIKLILKRYT</sequence>
<protein>
    <submittedName>
        <fullName evidence="3">RNA-binding S4 domain protein</fullName>
    </submittedName>
</protein>
<reference evidence="3 4" key="1">
    <citation type="journal article" date="2010" name="Stand. Genomic Sci.">
        <title>Complete genome sequence of Acetohalobium arabaticum type strain (Z-7288).</title>
        <authorList>
            <person name="Sikorski J."/>
            <person name="Lapidus A."/>
            <person name="Chertkov O."/>
            <person name="Lucas S."/>
            <person name="Copeland A."/>
            <person name="Glavina Del Rio T."/>
            <person name="Nolan M."/>
            <person name="Tice H."/>
            <person name="Cheng J.F."/>
            <person name="Han C."/>
            <person name="Brambilla E."/>
            <person name="Pitluck S."/>
            <person name="Liolios K."/>
            <person name="Ivanova N."/>
            <person name="Mavromatis K."/>
            <person name="Mikhailova N."/>
            <person name="Pati A."/>
            <person name="Bruce D."/>
            <person name="Detter C."/>
            <person name="Tapia R."/>
            <person name="Goodwin L."/>
            <person name="Chen A."/>
            <person name="Palaniappan K."/>
            <person name="Land M."/>
            <person name="Hauser L."/>
            <person name="Chang Y.J."/>
            <person name="Jeffries C.D."/>
            <person name="Rohde M."/>
            <person name="Goker M."/>
            <person name="Spring S."/>
            <person name="Woyke T."/>
            <person name="Bristow J."/>
            <person name="Eisen J.A."/>
            <person name="Markowitz V."/>
            <person name="Hugenholtz P."/>
            <person name="Kyrpides N.C."/>
            <person name="Klenk H.P."/>
        </authorList>
    </citation>
    <scope>NUCLEOTIDE SEQUENCE [LARGE SCALE GENOMIC DNA]</scope>
    <source>
        <strain evidence="4">ATCC 49924 / DSM 5501 / Z-7288</strain>
    </source>
</reference>
<evidence type="ECO:0000256" key="1">
    <source>
        <dbReference type="PROSITE-ProRule" id="PRU00182"/>
    </source>
</evidence>
<dbReference type="CDD" id="cd00165">
    <property type="entry name" value="S4"/>
    <property type="match status" value="1"/>
</dbReference>
<dbReference type="eggNOG" id="COG2302">
    <property type="taxonomic scope" value="Bacteria"/>
</dbReference>
<dbReference type="AlphaFoldDB" id="D9QPH2"/>
<dbReference type="HOGENOM" id="CLU_075687_0_0_9"/>
<dbReference type="Pfam" id="PF01479">
    <property type="entry name" value="S4"/>
    <property type="match status" value="1"/>
</dbReference>
<dbReference type="GO" id="GO:0003723">
    <property type="term" value="F:RNA binding"/>
    <property type="evidence" value="ECO:0007669"/>
    <property type="project" value="UniProtKB-KW"/>
</dbReference>
<dbReference type="SMART" id="SM00363">
    <property type="entry name" value="S4"/>
    <property type="match status" value="1"/>
</dbReference>
<dbReference type="EMBL" id="CP002105">
    <property type="protein sequence ID" value="ADL12413.1"/>
    <property type="molecule type" value="Genomic_DNA"/>
</dbReference>
<dbReference type="PANTHER" id="PTHR13633:SF3">
    <property type="entry name" value="MITOCHONDRIAL TRANSCRIPTION RESCUE FACTOR 1"/>
    <property type="match status" value="1"/>
</dbReference>
<dbReference type="STRING" id="574087.Acear_0879"/>
<dbReference type="PANTHER" id="PTHR13633">
    <property type="entry name" value="MITOCHONDRIAL TRANSCRIPTION RESCUE FACTOR 1"/>
    <property type="match status" value="1"/>
</dbReference>
<keyword evidence="4" id="KW-1185">Reference proteome</keyword>
<organism evidence="3 4">
    <name type="scientific">Acetohalobium arabaticum (strain ATCC 49924 / DSM 5501 / Z-7288)</name>
    <dbReference type="NCBI Taxonomy" id="574087"/>
    <lineage>
        <taxon>Bacteria</taxon>
        <taxon>Bacillati</taxon>
        <taxon>Bacillota</taxon>
        <taxon>Clostridia</taxon>
        <taxon>Halanaerobiales</taxon>
        <taxon>Halobacteroidaceae</taxon>
        <taxon>Acetohalobium</taxon>
    </lineage>
</organism>
<name>D9QPH2_ACEAZ</name>
<dbReference type="Gene3D" id="3.30.1370.160">
    <property type="match status" value="1"/>
</dbReference>
<accession>D9QPH2</accession>
<keyword evidence="1" id="KW-0694">RNA-binding</keyword>
<dbReference type="PROSITE" id="PS50889">
    <property type="entry name" value="S4"/>
    <property type="match status" value="1"/>
</dbReference>
<dbReference type="InterPro" id="IPR036986">
    <property type="entry name" value="S4_RNA-bd_sf"/>
</dbReference>
<dbReference type="Pfam" id="PF17774">
    <property type="entry name" value="YlmH_RBD"/>
    <property type="match status" value="1"/>
</dbReference>
<dbReference type="RefSeq" id="WP_013277859.1">
    <property type="nucleotide sequence ID" value="NC_014378.1"/>
</dbReference>
<dbReference type="KEGG" id="aar:Acear_0879"/>
<dbReference type="Proteomes" id="UP000001661">
    <property type="component" value="Chromosome"/>
</dbReference>
<evidence type="ECO:0000313" key="4">
    <source>
        <dbReference type="Proteomes" id="UP000001661"/>
    </source>
</evidence>
<dbReference type="SUPFAM" id="SSF55174">
    <property type="entry name" value="Alpha-L RNA-binding motif"/>
    <property type="match status" value="1"/>
</dbReference>
<dbReference type="OrthoDB" id="9812787at2"/>
<dbReference type="InterPro" id="IPR012677">
    <property type="entry name" value="Nucleotide-bd_a/b_plait_sf"/>
</dbReference>
<dbReference type="InterPro" id="IPR002942">
    <property type="entry name" value="S4_RNA-bd"/>
</dbReference>
<evidence type="ECO:0000259" key="2">
    <source>
        <dbReference type="SMART" id="SM00363"/>
    </source>
</evidence>